<proteinExistence type="inferred from homology"/>
<evidence type="ECO:0000256" key="2">
    <source>
        <dbReference type="ARBA" id="ARBA00023002"/>
    </source>
</evidence>
<dbReference type="RefSeq" id="WP_284481351.1">
    <property type="nucleotide sequence ID" value="NZ_JASNJD010000008.1"/>
</dbReference>
<accession>A0ABT7F1Q1</accession>
<keyword evidence="6" id="KW-1185">Reference proteome</keyword>
<keyword evidence="2" id="KW-0560">Oxidoreductase</keyword>
<dbReference type="Proteomes" id="UP001243757">
    <property type="component" value="Unassembled WGS sequence"/>
</dbReference>
<feature type="domain" description="NAD-dependent epimerase/dehydratase" evidence="4">
    <location>
        <begin position="3"/>
        <end position="170"/>
    </location>
</feature>
<dbReference type="Gene3D" id="3.40.50.720">
    <property type="entry name" value="NAD(P)-binding Rossmann-like Domain"/>
    <property type="match status" value="1"/>
</dbReference>
<evidence type="ECO:0000256" key="3">
    <source>
        <dbReference type="ARBA" id="ARBA00023027"/>
    </source>
</evidence>
<sequence length="285" mass="30549">MRVVVTGAAGLLGRHVAAACLTRGHEVFGLDTAPQPDGGWQQATADLSDLGTTVQFCQGADAILHCAAIPRPLGHAGAEVFRVNMATIYAATEAARLCRVGLFVYASSFSVLGYPFASPVPTPHYLPIDEDHPVAPQDIYGTSKWLGEELVAALVRQGALRAISLRMPWLQTPDSFARDIGPRRDTAAAAADLWAYLDARDAGTAFAQALDWQGSGHLRCYLSADDSYSDTPTRDLIAAAFGAAVPLRNPLPGHSAPIDCSLARRELGFLPRHGWRDYATEGDRR</sequence>
<name>A0ABT7F1Q1_9RHOB</name>
<dbReference type="SUPFAM" id="SSF51735">
    <property type="entry name" value="NAD(P)-binding Rossmann-fold domains"/>
    <property type="match status" value="1"/>
</dbReference>
<gene>
    <name evidence="5" type="ORF">QO033_12695</name>
</gene>
<protein>
    <submittedName>
        <fullName evidence="5">NAD(P)-dependent oxidoreductase</fullName>
    </submittedName>
</protein>
<dbReference type="Pfam" id="PF01370">
    <property type="entry name" value="Epimerase"/>
    <property type="match status" value="1"/>
</dbReference>
<comment type="caution">
    <text evidence="5">The sequence shown here is derived from an EMBL/GenBank/DDBJ whole genome shotgun (WGS) entry which is preliminary data.</text>
</comment>
<dbReference type="InterPro" id="IPR001509">
    <property type="entry name" value="Epimerase_deHydtase"/>
</dbReference>
<dbReference type="InterPro" id="IPR036291">
    <property type="entry name" value="NAD(P)-bd_dom_sf"/>
</dbReference>
<evidence type="ECO:0000313" key="6">
    <source>
        <dbReference type="Proteomes" id="UP001243757"/>
    </source>
</evidence>
<evidence type="ECO:0000256" key="1">
    <source>
        <dbReference type="ARBA" id="ARBA00007637"/>
    </source>
</evidence>
<dbReference type="EMBL" id="JASNJD010000008">
    <property type="protein sequence ID" value="MDK3018535.1"/>
    <property type="molecule type" value="Genomic_DNA"/>
</dbReference>
<dbReference type="PANTHER" id="PTHR43103:SF5">
    <property type="entry name" value="4-EPIMERASE, PUTATIVE (AFU_ORTHOLOGUE AFUA_7G00360)-RELATED"/>
    <property type="match status" value="1"/>
</dbReference>
<reference evidence="5 6" key="1">
    <citation type="submission" date="2023-05" db="EMBL/GenBank/DDBJ databases">
        <title>Pseudodonghicola sp. nov.</title>
        <authorList>
            <person name="Huang J."/>
        </authorList>
    </citation>
    <scope>NUCLEOTIDE SEQUENCE [LARGE SCALE GENOMIC DNA]</scope>
    <source>
        <strain evidence="5 6">IC7</strain>
    </source>
</reference>
<keyword evidence="3" id="KW-0520">NAD</keyword>
<comment type="similarity">
    <text evidence="1">Belongs to the NAD(P)-dependent epimerase/dehydratase family.</text>
</comment>
<organism evidence="5 6">
    <name type="scientific">Pseudodonghicola flavimaris</name>
    <dbReference type="NCBI Taxonomy" id="3050036"/>
    <lineage>
        <taxon>Bacteria</taxon>
        <taxon>Pseudomonadati</taxon>
        <taxon>Pseudomonadota</taxon>
        <taxon>Alphaproteobacteria</taxon>
        <taxon>Rhodobacterales</taxon>
        <taxon>Paracoccaceae</taxon>
        <taxon>Pseudodonghicola</taxon>
    </lineage>
</organism>
<dbReference type="PANTHER" id="PTHR43103">
    <property type="entry name" value="NUCLEOSIDE-DIPHOSPHATE-SUGAR EPIMERASE"/>
    <property type="match status" value="1"/>
</dbReference>
<evidence type="ECO:0000313" key="5">
    <source>
        <dbReference type="EMBL" id="MDK3018535.1"/>
    </source>
</evidence>
<evidence type="ECO:0000259" key="4">
    <source>
        <dbReference type="Pfam" id="PF01370"/>
    </source>
</evidence>